<organism evidence="2 3">
    <name type="scientific">Dethiobacter alkaliphilus AHT 1</name>
    <dbReference type="NCBI Taxonomy" id="555088"/>
    <lineage>
        <taxon>Bacteria</taxon>
        <taxon>Bacillati</taxon>
        <taxon>Bacillota</taxon>
        <taxon>Dethiobacteria</taxon>
        <taxon>Dethiobacterales</taxon>
        <taxon>Dethiobacteraceae</taxon>
        <taxon>Dethiobacter</taxon>
    </lineage>
</organism>
<evidence type="ECO:0000313" key="3">
    <source>
        <dbReference type="Proteomes" id="UP000006443"/>
    </source>
</evidence>
<accession>C0GFC2</accession>
<dbReference type="eggNOG" id="COG3654">
    <property type="taxonomic scope" value="Bacteria"/>
</dbReference>
<dbReference type="AlphaFoldDB" id="C0GFC2"/>
<dbReference type="EMBL" id="ACJM01000005">
    <property type="protein sequence ID" value="EEG77882.1"/>
    <property type="molecule type" value="Genomic_DNA"/>
</dbReference>
<dbReference type="InterPro" id="IPR036597">
    <property type="entry name" value="Fido-like_dom_sf"/>
</dbReference>
<dbReference type="PANTHER" id="PTHR39426">
    <property type="entry name" value="HOMOLOGY TO DEATH-ON-CURING PROTEIN OF PHAGE P1"/>
    <property type="match status" value="1"/>
</dbReference>
<dbReference type="SUPFAM" id="SSF140931">
    <property type="entry name" value="Fic-like"/>
    <property type="match status" value="1"/>
</dbReference>
<dbReference type="PANTHER" id="PTHR39426:SF1">
    <property type="entry name" value="HOMOLOGY TO DEATH-ON-CURING PROTEIN OF PHAGE P1"/>
    <property type="match status" value="1"/>
</dbReference>
<evidence type="ECO:0000313" key="2">
    <source>
        <dbReference type="EMBL" id="EEG77882.1"/>
    </source>
</evidence>
<dbReference type="Gene3D" id="1.20.120.1870">
    <property type="entry name" value="Fic/DOC protein, Fido domain"/>
    <property type="match status" value="1"/>
</dbReference>
<proteinExistence type="predicted"/>
<dbReference type="RefSeq" id="WP_008515754.1">
    <property type="nucleotide sequence ID" value="NZ_ACJM01000005.1"/>
</dbReference>
<dbReference type="Pfam" id="PF02661">
    <property type="entry name" value="Fic"/>
    <property type="match status" value="1"/>
</dbReference>
<dbReference type="PROSITE" id="PS51459">
    <property type="entry name" value="FIDO"/>
    <property type="match status" value="1"/>
</dbReference>
<evidence type="ECO:0000259" key="1">
    <source>
        <dbReference type="PROSITE" id="PS51459"/>
    </source>
</evidence>
<dbReference type="OrthoDB" id="9802752at2"/>
<dbReference type="InterPro" id="IPR053737">
    <property type="entry name" value="Type_II_TA_Toxin"/>
</dbReference>
<dbReference type="InterPro" id="IPR006440">
    <property type="entry name" value="Doc"/>
</dbReference>
<dbReference type="GO" id="GO:0016301">
    <property type="term" value="F:kinase activity"/>
    <property type="evidence" value="ECO:0007669"/>
    <property type="project" value="InterPro"/>
</dbReference>
<name>C0GFC2_DETAL</name>
<dbReference type="PIRSF" id="PIRSF018297">
    <property type="entry name" value="Doc"/>
    <property type="match status" value="1"/>
</dbReference>
<dbReference type="InterPro" id="IPR003812">
    <property type="entry name" value="Fido"/>
</dbReference>
<gene>
    <name evidence="2" type="ORF">DealDRAFT_1181</name>
</gene>
<keyword evidence="3" id="KW-1185">Reference proteome</keyword>
<protein>
    <submittedName>
        <fullName evidence="2">Death-on-curing family protein</fullName>
    </submittedName>
</protein>
<comment type="caution">
    <text evidence="2">The sequence shown here is derived from an EMBL/GenBank/DDBJ whole genome shotgun (WGS) entry which is preliminary data.</text>
</comment>
<dbReference type="NCBIfam" id="TIGR01550">
    <property type="entry name" value="DOC_P1"/>
    <property type="match status" value="1"/>
</dbReference>
<dbReference type="Proteomes" id="UP000006443">
    <property type="component" value="Unassembled WGS sequence"/>
</dbReference>
<sequence length="130" mass="14656">MKAIIFIPKHIIIFFHEQLINLYGGSSGIRDEGLLDSALEQPKAMFGGSYLHDSLFKMAAAYGFHLCNNHPFIDGNKRIALVAMDTFLQKNGYEICASEKEAYEIIIKLASGNLTKEELTEWLKQNTKDT</sequence>
<reference evidence="2 3" key="1">
    <citation type="submission" date="2009-02" db="EMBL/GenBank/DDBJ databases">
        <title>Sequencing of the draft genome and assembly of Dethiobacter alkaliphilus AHT 1.</title>
        <authorList>
            <consortium name="US DOE Joint Genome Institute (JGI-PGF)"/>
            <person name="Lucas S."/>
            <person name="Copeland A."/>
            <person name="Lapidus A."/>
            <person name="Glavina del Rio T."/>
            <person name="Dalin E."/>
            <person name="Tice H."/>
            <person name="Bruce D."/>
            <person name="Goodwin L."/>
            <person name="Pitluck S."/>
            <person name="Larimer F."/>
            <person name="Land M.L."/>
            <person name="Hauser L."/>
            <person name="Muyzer G."/>
        </authorList>
    </citation>
    <scope>NUCLEOTIDE SEQUENCE [LARGE SCALE GENOMIC DNA]</scope>
    <source>
        <strain evidence="2 3">AHT 1</strain>
    </source>
</reference>
<feature type="domain" description="Fido" evidence="1">
    <location>
        <begin position="7"/>
        <end position="125"/>
    </location>
</feature>